<reference evidence="1 2" key="1">
    <citation type="submission" date="2023-05" db="EMBL/GenBank/DDBJ databases">
        <title>A 100% complete, gapless, phased diploid assembly of the Scenedesmus obliquus UTEX 3031 genome.</title>
        <authorList>
            <person name="Biondi T.C."/>
            <person name="Hanschen E.R."/>
            <person name="Kwon T."/>
            <person name="Eng W."/>
            <person name="Kruse C.P.S."/>
            <person name="Koehler S.I."/>
            <person name="Kunde Y."/>
            <person name="Gleasner C.D."/>
            <person name="You Mak K.T."/>
            <person name="Polle J."/>
            <person name="Hovde B.T."/>
            <person name="Starkenburg S.R."/>
        </authorList>
    </citation>
    <scope>NUCLEOTIDE SEQUENCE [LARGE SCALE GENOMIC DNA]</scope>
    <source>
        <strain evidence="1 2">DOE0152z</strain>
    </source>
</reference>
<protein>
    <submittedName>
        <fullName evidence="1">Uncharacterized protein</fullName>
    </submittedName>
</protein>
<proteinExistence type="predicted"/>
<gene>
    <name evidence="1" type="ORF">OEZ85_007716</name>
</gene>
<accession>A0ABY8TIP8</accession>
<organism evidence="1 2">
    <name type="scientific">Tetradesmus obliquus</name>
    <name type="common">Green alga</name>
    <name type="synonym">Acutodesmus obliquus</name>
    <dbReference type="NCBI Taxonomy" id="3088"/>
    <lineage>
        <taxon>Eukaryota</taxon>
        <taxon>Viridiplantae</taxon>
        <taxon>Chlorophyta</taxon>
        <taxon>core chlorophytes</taxon>
        <taxon>Chlorophyceae</taxon>
        <taxon>CS clade</taxon>
        <taxon>Sphaeropleales</taxon>
        <taxon>Scenedesmaceae</taxon>
        <taxon>Tetradesmus</taxon>
    </lineage>
</organism>
<dbReference type="EMBL" id="CP126208">
    <property type="protein sequence ID" value="WIA08273.1"/>
    <property type="molecule type" value="Genomic_DNA"/>
</dbReference>
<keyword evidence="2" id="KW-1185">Reference proteome</keyword>
<evidence type="ECO:0000313" key="2">
    <source>
        <dbReference type="Proteomes" id="UP001244341"/>
    </source>
</evidence>
<evidence type="ECO:0000313" key="1">
    <source>
        <dbReference type="EMBL" id="WIA08273.1"/>
    </source>
</evidence>
<dbReference type="Proteomes" id="UP001244341">
    <property type="component" value="Chromosome 1b"/>
</dbReference>
<name>A0ABY8TIP8_TETOB</name>
<sequence>MFGRFFKAGVSKNIDKCIWKIAAVLVARRQVRDDMQNASAHLLRPGTGLQLQLAVASSQLAAQGQPAAAYQAASASAHQQLPGMMERFTDAERKQLAFSVLIAGASVLSSAQVQQQGIPAAACRPEVGANRLLAWAGQILGCQLQDAYHLAVHIFKRTAGRLDDMLLISLGATLPVDSVTMLVSLWLATKLEGHRRQVAGCSKLAGALALLPWAVTAIELHMMQLMDWQPYAGWALREQERSCTVTEVY</sequence>